<dbReference type="GO" id="GO:0005524">
    <property type="term" value="F:ATP binding"/>
    <property type="evidence" value="ECO:0007669"/>
    <property type="project" value="UniProtKB-UniRule"/>
</dbReference>
<gene>
    <name evidence="8" type="primary">ribL</name>
    <name evidence="10" type="ORF">EGH25_09280</name>
</gene>
<dbReference type="InterPro" id="IPR050385">
    <property type="entry name" value="Archaeal_FAD_synthase"/>
</dbReference>
<evidence type="ECO:0000256" key="7">
    <source>
        <dbReference type="ARBA" id="ARBA00022840"/>
    </source>
</evidence>
<keyword evidence="11" id="KW-1185">Reference proteome</keyword>
<dbReference type="EC" id="2.7.7.2" evidence="8"/>
<protein>
    <recommendedName>
        <fullName evidence="8">FAD synthase</fullName>
        <ecNumber evidence="8">2.7.7.2</ecNumber>
    </recommendedName>
    <alternativeName>
        <fullName evidence="8">FMN adenylyltransferase</fullName>
    </alternativeName>
    <alternativeName>
        <fullName evidence="8">Flavin adenine dinucleotide synthase</fullName>
    </alternativeName>
</protein>
<keyword evidence="6 8" id="KW-0274">FAD</keyword>
<comment type="caution">
    <text evidence="10">The sequence shown here is derived from an EMBL/GenBank/DDBJ whole genome shotgun (WGS) entry which is preliminary data.</text>
</comment>
<dbReference type="PANTHER" id="PTHR43793:SF1">
    <property type="entry name" value="FAD SYNTHASE"/>
    <property type="match status" value="1"/>
</dbReference>
<dbReference type="EMBL" id="RKLV01000009">
    <property type="protein sequence ID" value="MCX2819540.1"/>
    <property type="molecule type" value="Genomic_DNA"/>
</dbReference>
<comment type="subunit">
    <text evidence="8">Homodimer.</text>
</comment>
<dbReference type="HAMAP" id="MF_02115">
    <property type="entry name" value="FAD_synth_arch"/>
    <property type="match status" value="1"/>
</dbReference>
<comment type="cofactor">
    <cofactor evidence="8">
        <name>a divalent metal cation</name>
        <dbReference type="ChEBI" id="CHEBI:60240"/>
    </cofactor>
</comment>
<dbReference type="InterPro" id="IPR014729">
    <property type="entry name" value="Rossmann-like_a/b/a_fold"/>
</dbReference>
<evidence type="ECO:0000259" key="9">
    <source>
        <dbReference type="Pfam" id="PF01467"/>
    </source>
</evidence>
<evidence type="ECO:0000256" key="6">
    <source>
        <dbReference type="ARBA" id="ARBA00022827"/>
    </source>
</evidence>
<dbReference type="InterPro" id="IPR004821">
    <property type="entry name" value="Cyt_trans-like"/>
</dbReference>
<comment type="similarity">
    <text evidence="8">Belongs to the archaeal FAD synthase family.</text>
</comment>
<feature type="binding site" evidence="8">
    <location>
        <begin position="14"/>
        <end position="17"/>
    </location>
    <ligand>
        <name>ATP</name>
        <dbReference type="ChEBI" id="CHEBI:30616"/>
    </ligand>
</feature>
<keyword evidence="3 8" id="KW-0808">Transferase</keyword>
<evidence type="ECO:0000256" key="1">
    <source>
        <dbReference type="ARBA" id="ARBA00022630"/>
    </source>
</evidence>
<dbReference type="GO" id="GO:0003919">
    <property type="term" value="F:FMN adenylyltransferase activity"/>
    <property type="evidence" value="ECO:0007669"/>
    <property type="project" value="UniProtKB-UniRule"/>
</dbReference>
<dbReference type="Gene3D" id="3.40.50.620">
    <property type="entry name" value="HUPs"/>
    <property type="match status" value="1"/>
</dbReference>
<dbReference type="Proteomes" id="UP001149411">
    <property type="component" value="Unassembled WGS sequence"/>
</dbReference>
<comment type="caution">
    <text evidence="8">Lacks conserved residue(s) required for the propagation of feature annotation.</text>
</comment>
<accession>A0A9Q4C465</accession>
<sequence>MTKVLATGTFDLLHPGHVHYLRESAAEGDELVVIVARESMVDHKNPPVVPEEQRREMVGALGVVDKAVLGSEDSIFEPLRRIRPDIITLGHDQHYDEDDLRDELRDRGFEADVVRVSGRDETDEEILSTSRIVERVVERRS</sequence>
<comment type="function">
    <text evidence="8">Catalyzes the transfer of the AMP portion of ATP to flavin mononucleotide (FMN) to produce flavin adenine dinucleotide (FAD) coenzyme.</text>
</comment>
<dbReference type="RefSeq" id="WP_266087884.1">
    <property type="nucleotide sequence ID" value="NZ_RKLV01000009.1"/>
</dbReference>
<dbReference type="NCBIfam" id="TIGR00125">
    <property type="entry name" value="cyt_tran_rel"/>
    <property type="match status" value="1"/>
</dbReference>
<dbReference type="Pfam" id="PF01467">
    <property type="entry name" value="CTP_transf_like"/>
    <property type="match status" value="1"/>
</dbReference>
<evidence type="ECO:0000313" key="10">
    <source>
        <dbReference type="EMBL" id="MCX2819540.1"/>
    </source>
</evidence>
<dbReference type="PANTHER" id="PTHR43793">
    <property type="entry name" value="FAD SYNTHASE"/>
    <property type="match status" value="1"/>
</dbReference>
<dbReference type="GO" id="GO:0046444">
    <property type="term" value="P:FMN metabolic process"/>
    <property type="evidence" value="ECO:0007669"/>
    <property type="project" value="UniProtKB-UniRule"/>
</dbReference>
<dbReference type="SUPFAM" id="SSF52374">
    <property type="entry name" value="Nucleotidylyl transferase"/>
    <property type="match status" value="1"/>
</dbReference>
<evidence type="ECO:0000256" key="2">
    <source>
        <dbReference type="ARBA" id="ARBA00022643"/>
    </source>
</evidence>
<evidence type="ECO:0000256" key="5">
    <source>
        <dbReference type="ARBA" id="ARBA00022741"/>
    </source>
</evidence>
<keyword evidence="2 8" id="KW-0288">FMN</keyword>
<feature type="binding site" evidence="8">
    <location>
        <position position="92"/>
    </location>
    <ligand>
        <name>ATP</name>
        <dbReference type="ChEBI" id="CHEBI:30616"/>
    </ligand>
</feature>
<keyword evidence="1 8" id="KW-0285">Flavoprotein</keyword>
<name>A0A9Q4C465_9EURY</name>
<feature type="binding site" evidence="8">
    <location>
        <begin position="9"/>
        <end position="10"/>
    </location>
    <ligand>
        <name>ATP</name>
        <dbReference type="ChEBI" id="CHEBI:30616"/>
    </ligand>
</feature>
<comment type="pathway">
    <text evidence="8">Cofactor biosynthesis; FAD biosynthesis; FAD from FMN: step 1/1.</text>
</comment>
<organism evidence="10 11">
    <name type="scientific">Halorutilus salinus</name>
    <dbReference type="NCBI Taxonomy" id="2487751"/>
    <lineage>
        <taxon>Archaea</taxon>
        <taxon>Methanobacteriati</taxon>
        <taxon>Methanobacteriota</taxon>
        <taxon>Stenosarchaea group</taxon>
        <taxon>Halobacteria</taxon>
        <taxon>Halorutilales</taxon>
        <taxon>Halorutilaceae</taxon>
        <taxon>Halorutilus</taxon>
    </lineage>
</organism>
<evidence type="ECO:0000313" key="11">
    <source>
        <dbReference type="Proteomes" id="UP001149411"/>
    </source>
</evidence>
<keyword evidence="7 8" id="KW-0067">ATP-binding</keyword>
<dbReference type="InterPro" id="IPR024902">
    <property type="entry name" value="FAD_synth_RibL"/>
</dbReference>
<reference evidence="10" key="1">
    <citation type="submission" date="2022-09" db="EMBL/GenBank/DDBJ databases">
        <title>Haloadaptaus new haloarchaeum isolated from saline soil.</title>
        <authorList>
            <person name="Duran-Viseras A."/>
            <person name="Sanchez-Porro C."/>
            <person name="Ventosa A."/>
        </authorList>
    </citation>
    <scope>NUCLEOTIDE SEQUENCE</scope>
    <source>
        <strain evidence="10">F3-133</strain>
    </source>
</reference>
<feature type="domain" description="Cytidyltransferase-like" evidence="9">
    <location>
        <begin position="5"/>
        <end position="135"/>
    </location>
</feature>
<dbReference type="GO" id="GO:0006747">
    <property type="term" value="P:FAD biosynthetic process"/>
    <property type="evidence" value="ECO:0007669"/>
    <property type="project" value="UniProtKB-UniRule"/>
</dbReference>
<keyword evidence="5 8" id="KW-0547">Nucleotide-binding</keyword>
<proteinExistence type="inferred from homology"/>
<keyword evidence="4 8" id="KW-0548">Nucleotidyltransferase</keyword>
<evidence type="ECO:0000256" key="4">
    <source>
        <dbReference type="ARBA" id="ARBA00022695"/>
    </source>
</evidence>
<dbReference type="AlphaFoldDB" id="A0A9Q4C465"/>
<evidence type="ECO:0000256" key="3">
    <source>
        <dbReference type="ARBA" id="ARBA00022679"/>
    </source>
</evidence>
<evidence type="ECO:0000256" key="8">
    <source>
        <dbReference type="HAMAP-Rule" id="MF_02115"/>
    </source>
</evidence>
<comment type="catalytic activity">
    <reaction evidence="8">
        <text>FMN + ATP + H(+) = FAD + diphosphate</text>
        <dbReference type="Rhea" id="RHEA:17237"/>
        <dbReference type="ChEBI" id="CHEBI:15378"/>
        <dbReference type="ChEBI" id="CHEBI:30616"/>
        <dbReference type="ChEBI" id="CHEBI:33019"/>
        <dbReference type="ChEBI" id="CHEBI:57692"/>
        <dbReference type="ChEBI" id="CHEBI:58210"/>
        <dbReference type="EC" id="2.7.7.2"/>
    </reaction>
</comment>